<comment type="caution">
    <text evidence="3">The sequence shown here is derived from an EMBL/GenBank/DDBJ whole genome shotgun (WGS) entry which is preliminary data.</text>
</comment>
<dbReference type="PROSITE" id="PS50943">
    <property type="entry name" value="HTH_CROC1"/>
    <property type="match status" value="1"/>
</dbReference>
<dbReference type="InterPro" id="IPR010982">
    <property type="entry name" value="Lambda_DNA-bd_dom_sf"/>
</dbReference>
<gene>
    <name evidence="3" type="primary">vapA</name>
    <name evidence="3" type="ORF">NSPZN2_70097</name>
</gene>
<sequence>MARRGMTIGMTPPHPGRFIKTEVLDELGLSVTKAAEILGVRRATFSDLVHEKAALSPEMALRLEKAFRLKMEMLLQMQAWHDSTEMRKHAGKIKISPFVPA</sequence>
<name>A0ABM8S955_9BACT</name>
<evidence type="ECO:0000256" key="1">
    <source>
        <dbReference type="ARBA" id="ARBA00023125"/>
    </source>
</evidence>
<evidence type="ECO:0000259" key="2">
    <source>
        <dbReference type="PROSITE" id="PS50943"/>
    </source>
</evidence>
<evidence type="ECO:0000313" key="4">
    <source>
        <dbReference type="Proteomes" id="UP000675880"/>
    </source>
</evidence>
<dbReference type="Gene3D" id="1.10.260.40">
    <property type="entry name" value="lambda repressor-like DNA-binding domains"/>
    <property type="match status" value="1"/>
</dbReference>
<proteinExistence type="predicted"/>
<accession>A0ABM8S955</accession>
<dbReference type="InterPro" id="IPR013430">
    <property type="entry name" value="Toxin_antidote_HigA"/>
</dbReference>
<organism evidence="3 4">
    <name type="scientific">Nitrospira defluvii</name>
    <dbReference type="NCBI Taxonomy" id="330214"/>
    <lineage>
        <taxon>Bacteria</taxon>
        <taxon>Pseudomonadati</taxon>
        <taxon>Nitrospirota</taxon>
        <taxon>Nitrospiria</taxon>
        <taxon>Nitrospirales</taxon>
        <taxon>Nitrospiraceae</taxon>
        <taxon>Nitrospira</taxon>
    </lineage>
</organism>
<feature type="domain" description="HTH cro/C1-type" evidence="2">
    <location>
        <begin position="26"/>
        <end position="74"/>
    </location>
</feature>
<dbReference type="SMART" id="SM00530">
    <property type="entry name" value="HTH_XRE"/>
    <property type="match status" value="1"/>
</dbReference>
<dbReference type="NCBIfam" id="TIGR02607">
    <property type="entry name" value="antidote_HigA"/>
    <property type="match status" value="1"/>
</dbReference>
<keyword evidence="1" id="KW-0238">DNA-binding</keyword>
<keyword evidence="4" id="KW-1185">Reference proteome</keyword>
<dbReference type="CDD" id="cd00093">
    <property type="entry name" value="HTH_XRE"/>
    <property type="match status" value="1"/>
</dbReference>
<reference evidence="3 4" key="1">
    <citation type="submission" date="2021-02" db="EMBL/GenBank/DDBJ databases">
        <authorList>
            <person name="Han P."/>
        </authorList>
    </citation>
    <scope>NUCLEOTIDE SEQUENCE [LARGE SCALE GENOMIC DNA]</scope>
    <source>
        <strain evidence="3">Candidatus Nitrospira sp. ZN2</strain>
    </source>
</reference>
<dbReference type="EMBL" id="CAJNBJ010000020">
    <property type="protein sequence ID" value="CAE6796051.1"/>
    <property type="molecule type" value="Genomic_DNA"/>
</dbReference>
<dbReference type="SUPFAM" id="SSF47413">
    <property type="entry name" value="lambda repressor-like DNA-binding domains"/>
    <property type="match status" value="1"/>
</dbReference>
<dbReference type="PANTHER" id="PTHR36924:SF1">
    <property type="entry name" value="ANTITOXIN HIGA-1"/>
    <property type="match status" value="1"/>
</dbReference>
<dbReference type="PANTHER" id="PTHR36924">
    <property type="entry name" value="ANTITOXIN HIGA-1"/>
    <property type="match status" value="1"/>
</dbReference>
<dbReference type="InterPro" id="IPR001387">
    <property type="entry name" value="Cro/C1-type_HTH"/>
</dbReference>
<protein>
    <submittedName>
        <fullName evidence="3">Virulence-associated protein A</fullName>
    </submittedName>
</protein>
<dbReference type="Pfam" id="PF01381">
    <property type="entry name" value="HTH_3"/>
    <property type="match status" value="1"/>
</dbReference>
<evidence type="ECO:0000313" key="3">
    <source>
        <dbReference type="EMBL" id="CAE6796051.1"/>
    </source>
</evidence>
<dbReference type="Proteomes" id="UP000675880">
    <property type="component" value="Unassembled WGS sequence"/>
</dbReference>